<dbReference type="InterPro" id="IPR015421">
    <property type="entry name" value="PyrdxlP-dep_Trfase_major"/>
</dbReference>
<evidence type="ECO:0000256" key="3">
    <source>
        <dbReference type="PIRSR" id="PIRSR000390-2"/>
    </source>
</evidence>
<dbReference type="CDD" id="cd00616">
    <property type="entry name" value="AHBA_syn"/>
    <property type="match status" value="1"/>
</dbReference>
<evidence type="ECO:0000256" key="1">
    <source>
        <dbReference type="ARBA" id="ARBA00037999"/>
    </source>
</evidence>
<evidence type="ECO:0000313" key="6">
    <source>
        <dbReference type="Proteomes" id="UP000004095"/>
    </source>
</evidence>
<dbReference type="Proteomes" id="UP000004095">
    <property type="component" value="Unassembled WGS sequence"/>
</dbReference>
<dbReference type="NCBIfam" id="NF008687">
    <property type="entry name" value="PRK11706.1"/>
    <property type="match status" value="1"/>
</dbReference>
<dbReference type="InterPro" id="IPR000653">
    <property type="entry name" value="DegT/StrS_aminotransferase"/>
</dbReference>
<dbReference type="OrthoDB" id="9810913at2"/>
<dbReference type="InterPro" id="IPR015422">
    <property type="entry name" value="PyrdxlP-dep_Trfase_small"/>
</dbReference>
<name>A1ZZA9_MICM2</name>
<comment type="caution">
    <text evidence="5">The sequence shown here is derived from an EMBL/GenBank/DDBJ whole genome shotgun (WGS) entry which is preliminary data.</text>
</comment>
<organism evidence="5 6">
    <name type="scientific">Microscilla marina ATCC 23134</name>
    <dbReference type="NCBI Taxonomy" id="313606"/>
    <lineage>
        <taxon>Bacteria</taxon>
        <taxon>Pseudomonadati</taxon>
        <taxon>Bacteroidota</taxon>
        <taxon>Cytophagia</taxon>
        <taxon>Cytophagales</taxon>
        <taxon>Microscillaceae</taxon>
        <taxon>Microscilla</taxon>
    </lineage>
</organism>
<dbReference type="Gene3D" id="3.40.640.10">
    <property type="entry name" value="Type I PLP-dependent aspartate aminotransferase-like (Major domain)"/>
    <property type="match status" value="1"/>
</dbReference>
<keyword evidence="6" id="KW-1185">Reference proteome</keyword>
<keyword evidence="3 4" id="KW-0663">Pyridoxal phosphate</keyword>
<dbReference type="GO" id="GO:0030170">
    <property type="term" value="F:pyridoxal phosphate binding"/>
    <property type="evidence" value="ECO:0007669"/>
    <property type="project" value="TreeGrafter"/>
</dbReference>
<comment type="similarity">
    <text evidence="1 4">Belongs to the DegT/DnrJ/EryC1 family.</text>
</comment>
<dbReference type="Gene3D" id="3.90.1150.10">
    <property type="entry name" value="Aspartate Aminotransferase, domain 1"/>
    <property type="match status" value="1"/>
</dbReference>
<evidence type="ECO:0000256" key="2">
    <source>
        <dbReference type="PIRSR" id="PIRSR000390-1"/>
    </source>
</evidence>
<dbReference type="PIRSF" id="PIRSF000390">
    <property type="entry name" value="PLP_StrS"/>
    <property type="match status" value="1"/>
</dbReference>
<dbReference type="AlphaFoldDB" id="A1ZZA9"/>
<dbReference type="InterPro" id="IPR012749">
    <property type="entry name" value="WecE-like"/>
</dbReference>
<dbReference type="SUPFAM" id="SSF53383">
    <property type="entry name" value="PLP-dependent transferases"/>
    <property type="match status" value="1"/>
</dbReference>
<feature type="active site" description="Proton acceptor" evidence="2">
    <location>
        <position position="182"/>
    </location>
</feature>
<accession>A1ZZA9</accession>
<reference evidence="5 6" key="1">
    <citation type="submission" date="2007-01" db="EMBL/GenBank/DDBJ databases">
        <authorList>
            <person name="Haygood M."/>
            <person name="Podell S."/>
            <person name="Anderson C."/>
            <person name="Hopkinson B."/>
            <person name="Roe K."/>
            <person name="Barbeau K."/>
            <person name="Gaasterland T."/>
            <person name="Ferriera S."/>
            <person name="Johnson J."/>
            <person name="Kravitz S."/>
            <person name="Beeson K."/>
            <person name="Sutton G."/>
            <person name="Rogers Y.-H."/>
            <person name="Friedman R."/>
            <person name="Frazier M."/>
            <person name="Venter J.C."/>
        </authorList>
    </citation>
    <scope>NUCLEOTIDE SEQUENCE [LARGE SCALE GENOMIC DNA]</scope>
    <source>
        <strain evidence="5 6">ATCC 23134</strain>
    </source>
</reference>
<sequence length="376" mass="42278">MQIPFNKPYFTGKETTYIKAAVDQMVIASDGKFTKKCQSFFEQHYGFGKCLLTTSCTSALELAALLLDIAPGDEVIVPAYTFVSTANAFVRRGARVVFADSTPAHPNVDVTQLEDLITPRTKAIVVVHYAGVACHMEAVMALANKHQVFVIEDAAQAIHSFYAGKPLGSFGHLAAFSFHETKNIICGEGGMLVINDDRFTKRAEIISRKGTNRAAFFRGEVSQYEWVDIGGSFLPPDTSAAFLYAQLERLSDIQTQRQGIWQRYQQGLAVLAQKGHADLPQIPDYAQPNAHIFYIICKSNAERNQLIDYLRTFGIQAVFHYLSLHQSPFYQAQHDGRCLPQSDKYADCLLRLPFFYELPLLQQQEVIRRVIQYFEP</sequence>
<dbReference type="GO" id="GO:0019180">
    <property type="term" value="F:dTDP-4-amino-4,6-dideoxygalactose transaminase activity"/>
    <property type="evidence" value="ECO:0007669"/>
    <property type="project" value="TreeGrafter"/>
</dbReference>
<feature type="modified residue" description="N6-(pyridoxal phosphate)lysine" evidence="3">
    <location>
        <position position="182"/>
    </location>
</feature>
<dbReference type="NCBIfam" id="TIGR02379">
    <property type="entry name" value="ECA_wecE"/>
    <property type="match status" value="1"/>
</dbReference>
<dbReference type="PANTHER" id="PTHR30244:SF34">
    <property type="entry name" value="DTDP-4-AMINO-4,6-DIDEOXYGALACTOSE TRANSAMINASE"/>
    <property type="match status" value="1"/>
</dbReference>
<evidence type="ECO:0000313" key="5">
    <source>
        <dbReference type="EMBL" id="EAY24261.1"/>
    </source>
</evidence>
<dbReference type="PANTHER" id="PTHR30244">
    <property type="entry name" value="TRANSAMINASE"/>
    <property type="match status" value="1"/>
</dbReference>
<evidence type="ECO:0000256" key="4">
    <source>
        <dbReference type="RuleBase" id="RU004508"/>
    </source>
</evidence>
<dbReference type="RefSeq" id="WP_002705128.1">
    <property type="nucleotide sequence ID" value="NZ_AAWS01000075.1"/>
</dbReference>
<gene>
    <name evidence="5" type="ORF">M23134_03647</name>
</gene>
<proteinExistence type="inferred from homology"/>
<dbReference type="EMBL" id="AAWS01000075">
    <property type="protein sequence ID" value="EAY24261.1"/>
    <property type="molecule type" value="Genomic_DNA"/>
</dbReference>
<protein>
    <submittedName>
        <fullName evidence="5">Lipopolysaccharide biosynthesis protein RffA</fullName>
    </submittedName>
</protein>
<dbReference type="eggNOG" id="COG0399">
    <property type="taxonomic scope" value="Bacteria"/>
</dbReference>
<dbReference type="GO" id="GO:0000271">
    <property type="term" value="P:polysaccharide biosynthetic process"/>
    <property type="evidence" value="ECO:0007669"/>
    <property type="project" value="TreeGrafter"/>
</dbReference>
<dbReference type="InterPro" id="IPR015424">
    <property type="entry name" value="PyrdxlP-dep_Trfase"/>
</dbReference>
<dbReference type="Pfam" id="PF01041">
    <property type="entry name" value="DegT_DnrJ_EryC1"/>
    <property type="match status" value="1"/>
</dbReference>